<feature type="region of interest" description="Disordered" evidence="1">
    <location>
        <begin position="65"/>
        <end position="85"/>
    </location>
</feature>
<dbReference type="EMBL" id="LKCN02000007">
    <property type="protein sequence ID" value="RCI12897.1"/>
    <property type="molecule type" value="Genomic_DNA"/>
</dbReference>
<sequence length="281" mass="29859">MPPFSSSNSPSPTVRFLFLRASHSHPVTGPSCIILTAAQPARCKREKKEASHTFKKLSPQSFVGATMNDASSKNSPPSSSPPRSRLRAAEWIPPLLISPLPDSPAFLSSSSPPLSLLPPAEKAGPGEGFPKENEPSRSYIRILFFFFFFTFSVLLPLVSMQISQRLGAGTPSSTATILERLVIACLQRLQGSVQVSVPPPHLFPARADLDLRFKGKKGIHSFVGRGLAVTDPVAGPTVAKPSKVFPRRLVDWVPDPAGVASTSDGFGAAAQGGCEPAATPL</sequence>
<evidence type="ECO:0000256" key="1">
    <source>
        <dbReference type="SAM" id="MobiDB-lite"/>
    </source>
</evidence>
<keyword evidence="2" id="KW-1133">Transmembrane helix</keyword>
<gene>
    <name evidence="3" type="ORF">L249_1349</name>
</gene>
<feature type="transmembrane region" description="Helical" evidence="2">
    <location>
        <begin position="139"/>
        <end position="158"/>
    </location>
</feature>
<evidence type="ECO:0000313" key="3">
    <source>
        <dbReference type="EMBL" id="RCI12897.1"/>
    </source>
</evidence>
<reference evidence="3 4" key="1">
    <citation type="journal article" date="2015" name="BMC Genomics">
        <title>Insights from the genome of Ophiocordyceps polyrhachis-furcata to pathogenicity and host specificity in insect fungi.</title>
        <authorList>
            <person name="Wichadakul D."/>
            <person name="Kobmoo N."/>
            <person name="Ingsriswang S."/>
            <person name="Tangphatsornruang S."/>
            <person name="Chantasingh D."/>
            <person name="Luangsa-ard J.J."/>
            <person name="Eurwilaichitr L."/>
        </authorList>
    </citation>
    <scope>NUCLEOTIDE SEQUENCE [LARGE SCALE GENOMIC DNA]</scope>
    <source>
        <strain evidence="3 4">BCC 54312</strain>
    </source>
</reference>
<proteinExistence type="predicted"/>
<comment type="caution">
    <text evidence="3">The sequence shown here is derived from an EMBL/GenBank/DDBJ whole genome shotgun (WGS) entry which is preliminary data.</text>
</comment>
<dbReference type="AlphaFoldDB" id="A0A367LEQ1"/>
<dbReference type="Proteomes" id="UP000253664">
    <property type="component" value="Unassembled WGS sequence"/>
</dbReference>
<evidence type="ECO:0000313" key="4">
    <source>
        <dbReference type="Proteomes" id="UP000253664"/>
    </source>
</evidence>
<organism evidence="3 4">
    <name type="scientific">Ophiocordyceps polyrhachis-furcata BCC 54312</name>
    <dbReference type="NCBI Taxonomy" id="1330021"/>
    <lineage>
        <taxon>Eukaryota</taxon>
        <taxon>Fungi</taxon>
        <taxon>Dikarya</taxon>
        <taxon>Ascomycota</taxon>
        <taxon>Pezizomycotina</taxon>
        <taxon>Sordariomycetes</taxon>
        <taxon>Hypocreomycetidae</taxon>
        <taxon>Hypocreales</taxon>
        <taxon>Ophiocordycipitaceae</taxon>
        <taxon>Ophiocordyceps</taxon>
    </lineage>
</organism>
<accession>A0A367LEQ1</accession>
<name>A0A367LEQ1_9HYPO</name>
<protein>
    <submittedName>
        <fullName evidence="3">Uncharacterized protein</fullName>
    </submittedName>
</protein>
<keyword evidence="4" id="KW-1185">Reference proteome</keyword>
<keyword evidence="2" id="KW-0812">Transmembrane</keyword>
<evidence type="ECO:0000256" key="2">
    <source>
        <dbReference type="SAM" id="Phobius"/>
    </source>
</evidence>
<keyword evidence="2" id="KW-0472">Membrane</keyword>
<feature type="compositionally biased region" description="Low complexity" evidence="1">
    <location>
        <begin position="71"/>
        <end position="83"/>
    </location>
</feature>